<sequence length="121" mass="14671">MIWHKSKINQLNISVFFNIYKFILSNIENPIFNKMQYLPIYFIEISWRLEIYNEKQKSNPIAFLGKNRLLIIASIVDVVIFIRCYWCFAHGWMIAHLNILSKARFWTKYARTVQRGFEVKY</sequence>
<evidence type="ECO:0000313" key="3">
    <source>
        <dbReference type="Proteomes" id="UP000178743"/>
    </source>
</evidence>
<comment type="caution">
    <text evidence="2">The sequence shown here is derived from an EMBL/GenBank/DDBJ whole genome shotgun (WGS) entry which is preliminary data.</text>
</comment>
<name>A0A1F5W8I3_9BACT</name>
<dbReference type="AlphaFoldDB" id="A0A1F5W8I3"/>
<evidence type="ECO:0000313" key="2">
    <source>
        <dbReference type="EMBL" id="OGF71954.1"/>
    </source>
</evidence>
<protein>
    <submittedName>
        <fullName evidence="2">Uncharacterized protein</fullName>
    </submittedName>
</protein>
<keyword evidence="1" id="KW-0472">Membrane</keyword>
<feature type="transmembrane region" description="Helical" evidence="1">
    <location>
        <begin position="69"/>
        <end position="95"/>
    </location>
</feature>
<accession>A0A1F5W8I3</accession>
<keyword evidence="1" id="KW-1133">Transmembrane helix</keyword>
<evidence type="ECO:0000256" key="1">
    <source>
        <dbReference type="SAM" id="Phobius"/>
    </source>
</evidence>
<proteinExistence type="predicted"/>
<gene>
    <name evidence="2" type="ORF">A3C05_00395</name>
</gene>
<organism evidence="2 3">
    <name type="scientific">Candidatus Giovannonibacteria bacterium RIFCSPHIGHO2_02_FULL_45_40</name>
    <dbReference type="NCBI Taxonomy" id="1798337"/>
    <lineage>
        <taxon>Bacteria</taxon>
        <taxon>Candidatus Giovannoniibacteriota</taxon>
    </lineage>
</organism>
<dbReference type="Proteomes" id="UP000178743">
    <property type="component" value="Unassembled WGS sequence"/>
</dbReference>
<keyword evidence="1" id="KW-0812">Transmembrane</keyword>
<dbReference type="EMBL" id="MFHP01000025">
    <property type="protein sequence ID" value="OGF71954.1"/>
    <property type="molecule type" value="Genomic_DNA"/>
</dbReference>
<reference evidence="2 3" key="1">
    <citation type="journal article" date="2016" name="Nat. Commun.">
        <title>Thousands of microbial genomes shed light on interconnected biogeochemical processes in an aquifer system.</title>
        <authorList>
            <person name="Anantharaman K."/>
            <person name="Brown C.T."/>
            <person name="Hug L.A."/>
            <person name="Sharon I."/>
            <person name="Castelle C.J."/>
            <person name="Probst A.J."/>
            <person name="Thomas B.C."/>
            <person name="Singh A."/>
            <person name="Wilkins M.J."/>
            <person name="Karaoz U."/>
            <person name="Brodie E.L."/>
            <person name="Williams K.H."/>
            <person name="Hubbard S.S."/>
            <person name="Banfield J.F."/>
        </authorList>
    </citation>
    <scope>NUCLEOTIDE SEQUENCE [LARGE SCALE GENOMIC DNA]</scope>
</reference>